<gene>
    <name evidence="2" type="ORF">HKX06_13815</name>
    <name evidence="3" type="ORF">I6G38_09235</name>
</gene>
<organism evidence="2 4">
    <name type="scientific">Sphingomonas paucimobilis</name>
    <name type="common">Pseudomonas paucimobilis</name>
    <dbReference type="NCBI Taxonomy" id="13689"/>
    <lineage>
        <taxon>Bacteria</taxon>
        <taxon>Pseudomonadati</taxon>
        <taxon>Pseudomonadota</taxon>
        <taxon>Alphaproteobacteria</taxon>
        <taxon>Sphingomonadales</taxon>
        <taxon>Sphingomonadaceae</taxon>
        <taxon>Sphingomonas</taxon>
    </lineage>
</organism>
<dbReference type="Proteomes" id="UP000594836">
    <property type="component" value="Chromosome"/>
</dbReference>
<feature type="chain" id="PRO_5036102941" evidence="1">
    <location>
        <begin position="27"/>
        <end position="226"/>
    </location>
</feature>
<evidence type="ECO:0000313" key="5">
    <source>
        <dbReference type="Proteomes" id="UP000594836"/>
    </source>
</evidence>
<dbReference type="EMBL" id="CP065713">
    <property type="protein sequence ID" value="QPT10351.1"/>
    <property type="molecule type" value="Genomic_DNA"/>
</dbReference>
<reference evidence="2 4" key="1">
    <citation type="submission" date="2020-05" db="EMBL/GenBank/DDBJ databases">
        <title>Draft Genome Sequences of Sphingomonas sp. Isolated from the International Space Station.</title>
        <authorList>
            <person name="Bijlani S."/>
            <person name="Singh N.K."/>
            <person name="Mason C.E."/>
            <person name="Wang C.C."/>
            <person name="Venkateswaran K."/>
        </authorList>
    </citation>
    <scope>NUCLEOTIDE SEQUENCE [LARGE SCALE GENOMIC DNA]</scope>
    <source>
        <strain evidence="2 4">FKI-L5-BR-P1</strain>
    </source>
</reference>
<dbReference type="GeneID" id="78528462"/>
<evidence type="ECO:0000313" key="2">
    <source>
        <dbReference type="EMBL" id="NNG58442.1"/>
    </source>
</evidence>
<dbReference type="Proteomes" id="UP000550136">
    <property type="component" value="Unassembled WGS sequence"/>
</dbReference>
<dbReference type="EMBL" id="JABEOU010000035">
    <property type="protein sequence ID" value="NNG58442.1"/>
    <property type="molecule type" value="Genomic_DNA"/>
</dbReference>
<dbReference type="Pfam" id="PF16233">
    <property type="entry name" value="DUF4893"/>
    <property type="match status" value="1"/>
</dbReference>
<reference evidence="3 5" key="2">
    <citation type="submission" date="2020-12" db="EMBL/GenBank/DDBJ databases">
        <title>FDA dAtabase for Regulatory Grade micrObial Sequences (FDA-ARGOS): Supporting development and validation of Infectious Disease Dx tests.</title>
        <authorList>
            <person name="Sproer C."/>
            <person name="Gronow S."/>
            <person name="Severitt S."/>
            <person name="Schroder I."/>
            <person name="Tallon L."/>
            <person name="Sadzewicz L."/>
            <person name="Zhao X."/>
            <person name="Boylan J."/>
            <person name="Ott S."/>
            <person name="Bowen H."/>
            <person name="Vavikolanu K."/>
            <person name="Mehta A."/>
            <person name="Aluvathingal J."/>
            <person name="Nadendla S."/>
            <person name="Lowell S."/>
            <person name="Myers T."/>
            <person name="Yan Y."/>
            <person name="Sichtig H."/>
        </authorList>
    </citation>
    <scope>NUCLEOTIDE SEQUENCE [LARGE SCALE GENOMIC DNA]</scope>
    <source>
        <strain evidence="3 5">FDAARGOS_881</strain>
    </source>
</reference>
<protein>
    <submittedName>
        <fullName evidence="2">DUF4893 domain-containing protein</fullName>
    </submittedName>
</protein>
<evidence type="ECO:0000256" key="1">
    <source>
        <dbReference type="SAM" id="SignalP"/>
    </source>
</evidence>
<name>A0A411LMW2_SPHPI</name>
<evidence type="ECO:0000313" key="3">
    <source>
        <dbReference type="EMBL" id="QPT10351.1"/>
    </source>
</evidence>
<dbReference type="InterPro" id="IPR032609">
    <property type="entry name" value="DUF4893"/>
</dbReference>
<evidence type="ECO:0000313" key="4">
    <source>
        <dbReference type="Proteomes" id="UP000550136"/>
    </source>
</evidence>
<dbReference type="RefSeq" id="WP_042469362.1">
    <property type="nucleotide sequence ID" value="NZ_AP023323.1"/>
</dbReference>
<accession>A0A411LMW2</accession>
<proteinExistence type="predicted"/>
<sequence length="226" mass="24663">MRARKPYWLALVLGLSVAGGASIAHASRRQAEAVDWRRAATEADRQRLRNWREAWIKGLAQARRGGWASDVAALGNLANPDRSIAEPGLPDGDYRCRTIKLGSQGRSTLAYVAYPYFRCRVSDGGKQLVKLTGSQRMIGRIYPDTDARSVFLGTLMLGDEERSYDYGQDRARDMAGVVERVDERVWRVAFPYPAYESLLDVVELVADRGKAAVGAGAVGSAGAGGN</sequence>
<dbReference type="OrthoDB" id="9153930at2"/>
<feature type="signal peptide" evidence="1">
    <location>
        <begin position="1"/>
        <end position="26"/>
    </location>
</feature>
<dbReference type="AlphaFoldDB" id="A0A411LMW2"/>
<keyword evidence="1" id="KW-0732">Signal</keyword>